<organism evidence="2 3">
    <name type="scientific">Nocardioides mangrovi</name>
    <dbReference type="NCBI Taxonomy" id="2874580"/>
    <lineage>
        <taxon>Bacteria</taxon>
        <taxon>Bacillati</taxon>
        <taxon>Actinomycetota</taxon>
        <taxon>Actinomycetes</taxon>
        <taxon>Propionibacteriales</taxon>
        <taxon>Nocardioidaceae</taxon>
        <taxon>Nocardioides</taxon>
    </lineage>
</organism>
<accession>A0ABS7U9P0</accession>
<reference evidence="2 3" key="1">
    <citation type="submission" date="2021-09" db="EMBL/GenBank/DDBJ databases">
        <title>Whole genome sequence of Nocardioides sp. GBK3QG-3.</title>
        <authorList>
            <person name="Tuo L."/>
        </authorList>
    </citation>
    <scope>NUCLEOTIDE SEQUENCE [LARGE SCALE GENOMIC DNA]</scope>
    <source>
        <strain evidence="2 3">GBK3QG-3</strain>
    </source>
</reference>
<feature type="domain" description="SGNH hydrolase-type esterase" evidence="1">
    <location>
        <begin position="52"/>
        <end position="203"/>
    </location>
</feature>
<keyword evidence="3" id="KW-1185">Reference proteome</keyword>
<dbReference type="GO" id="GO:0016787">
    <property type="term" value="F:hydrolase activity"/>
    <property type="evidence" value="ECO:0007669"/>
    <property type="project" value="UniProtKB-KW"/>
</dbReference>
<protein>
    <submittedName>
        <fullName evidence="2">SGNH/GDSL hydrolase family protein</fullName>
    </submittedName>
</protein>
<evidence type="ECO:0000259" key="1">
    <source>
        <dbReference type="Pfam" id="PF13472"/>
    </source>
</evidence>
<proteinExistence type="predicted"/>
<dbReference type="InterPro" id="IPR036514">
    <property type="entry name" value="SGNH_hydro_sf"/>
</dbReference>
<dbReference type="SUPFAM" id="SSF52266">
    <property type="entry name" value="SGNH hydrolase"/>
    <property type="match status" value="1"/>
</dbReference>
<dbReference type="InterPro" id="IPR013830">
    <property type="entry name" value="SGNH_hydro"/>
</dbReference>
<keyword evidence="2" id="KW-0378">Hydrolase</keyword>
<dbReference type="Gene3D" id="3.40.50.1110">
    <property type="entry name" value="SGNH hydrolase"/>
    <property type="match status" value="1"/>
</dbReference>
<dbReference type="Pfam" id="PF13472">
    <property type="entry name" value="Lipase_GDSL_2"/>
    <property type="match status" value="1"/>
</dbReference>
<name>A0ABS7U9P0_9ACTN</name>
<dbReference type="RefSeq" id="WP_224122080.1">
    <property type="nucleotide sequence ID" value="NZ_JAIQZJ010000002.1"/>
</dbReference>
<sequence length="216" mass="22649">MLGGVLAFVLASLVIVHVADRARADDDRCQQFASDSRIRATEDTGTGERVVVIGDSWSAGLGLDRSVGSWPSRLAGSVHVAGFSGSGFSEHASPCGRVSFADRAASAIGGGADLVVVEGGLNDFDQTAADVRAGFVRLMSVLHGQHVVIVGPAMAPSRAARVPAVDDLLARLCEQYDVTYVRTSGLDLPYLGDRLHLTAAGHEEFGDYVRDELAAL</sequence>
<evidence type="ECO:0000313" key="3">
    <source>
        <dbReference type="Proteomes" id="UP000780875"/>
    </source>
</evidence>
<dbReference type="Proteomes" id="UP000780875">
    <property type="component" value="Unassembled WGS sequence"/>
</dbReference>
<dbReference type="CDD" id="cd00229">
    <property type="entry name" value="SGNH_hydrolase"/>
    <property type="match status" value="1"/>
</dbReference>
<dbReference type="EMBL" id="JAIQZJ010000002">
    <property type="protein sequence ID" value="MBZ5737704.1"/>
    <property type="molecule type" value="Genomic_DNA"/>
</dbReference>
<comment type="caution">
    <text evidence="2">The sequence shown here is derived from an EMBL/GenBank/DDBJ whole genome shotgun (WGS) entry which is preliminary data.</text>
</comment>
<gene>
    <name evidence="2" type="ORF">K8U61_05980</name>
</gene>
<evidence type="ECO:0000313" key="2">
    <source>
        <dbReference type="EMBL" id="MBZ5737704.1"/>
    </source>
</evidence>